<dbReference type="GO" id="GO:0005524">
    <property type="term" value="F:ATP binding"/>
    <property type="evidence" value="ECO:0007669"/>
    <property type="project" value="UniProtKB-KW"/>
</dbReference>
<evidence type="ECO:0000256" key="1">
    <source>
        <dbReference type="ARBA" id="ARBA00003618"/>
    </source>
</evidence>
<evidence type="ECO:0000256" key="9">
    <source>
        <dbReference type="PIRNR" id="PIRNR003128"/>
    </source>
</evidence>
<proteinExistence type="inferred from homology"/>
<feature type="coiled-coil region" evidence="10">
    <location>
        <begin position="165"/>
        <end position="239"/>
    </location>
</feature>
<dbReference type="PIRSF" id="PIRSF003128">
    <property type="entry name" value="RecN"/>
    <property type="match status" value="1"/>
</dbReference>
<dbReference type="GO" id="GO:0043590">
    <property type="term" value="C:bacterial nucleoid"/>
    <property type="evidence" value="ECO:0007669"/>
    <property type="project" value="TreeGrafter"/>
</dbReference>
<feature type="domain" description="RecF/RecN/SMC N-terminal" evidence="11">
    <location>
        <begin position="12"/>
        <end position="520"/>
    </location>
</feature>
<feature type="coiled-coil region" evidence="10">
    <location>
        <begin position="328"/>
        <end position="372"/>
    </location>
</feature>
<dbReference type="EMBL" id="QKYV01000004">
    <property type="protein sequence ID" value="PZW40664.1"/>
    <property type="molecule type" value="Genomic_DNA"/>
</dbReference>
<evidence type="ECO:0000313" key="12">
    <source>
        <dbReference type="EMBL" id="PZW40664.1"/>
    </source>
</evidence>
<keyword evidence="5 9" id="KW-0227">DNA damage</keyword>
<comment type="function">
    <text evidence="1 9">May be involved in recombinational repair of damaged DNA.</text>
</comment>
<accession>A0A2W7I1P1</accession>
<evidence type="ECO:0000256" key="10">
    <source>
        <dbReference type="SAM" id="Coils"/>
    </source>
</evidence>
<dbReference type="GO" id="GO:0006281">
    <property type="term" value="P:DNA repair"/>
    <property type="evidence" value="ECO:0007669"/>
    <property type="project" value="UniProtKB-KW"/>
</dbReference>
<comment type="caution">
    <text evidence="12">The sequence shown here is derived from an EMBL/GenBank/DDBJ whole genome shotgun (WGS) entry which is preliminary data.</text>
</comment>
<dbReference type="CDD" id="cd03241">
    <property type="entry name" value="ABC_RecN"/>
    <property type="match status" value="2"/>
</dbReference>
<dbReference type="AlphaFoldDB" id="A0A2W7I1P1"/>
<evidence type="ECO:0000256" key="4">
    <source>
        <dbReference type="ARBA" id="ARBA00022741"/>
    </source>
</evidence>
<dbReference type="PANTHER" id="PTHR11059">
    <property type="entry name" value="DNA REPAIR PROTEIN RECN"/>
    <property type="match status" value="1"/>
</dbReference>
<dbReference type="GO" id="GO:0009432">
    <property type="term" value="P:SOS response"/>
    <property type="evidence" value="ECO:0007669"/>
    <property type="project" value="TreeGrafter"/>
</dbReference>
<keyword evidence="13" id="KW-1185">Reference proteome</keyword>
<dbReference type="GO" id="GO:0006310">
    <property type="term" value="P:DNA recombination"/>
    <property type="evidence" value="ECO:0007669"/>
    <property type="project" value="InterPro"/>
</dbReference>
<dbReference type="NCBIfam" id="TIGR00634">
    <property type="entry name" value="recN"/>
    <property type="match status" value="1"/>
</dbReference>
<evidence type="ECO:0000256" key="3">
    <source>
        <dbReference type="ARBA" id="ARBA00021315"/>
    </source>
</evidence>
<dbReference type="PANTHER" id="PTHR11059:SF0">
    <property type="entry name" value="DNA REPAIR PROTEIN RECN"/>
    <property type="match status" value="1"/>
</dbReference>
<dbReference type="Gene3D" id="3.40.50.300">
    <property type="entry name" value="P-loop containing nucleotide triphosphate hydrolases"/>
    <property type="match status" value="2"/>
</dbReference>
<dbReference type="InterPro" id="IPR004604">
    <property type="entry name" value="DNA_recomb/repair_RecN"/>
</dbReference>
<reference evidence="12 13" key="1">
    <citation type="submission" date="2018-06" db="EMBL/GenBank/DDBJ databases">
        <title>Genomic Encyclopedia of Archaeal and Bacterial Type Strains, Phase II (KMG-II): from individual species to whole genera.</title>
        <authorList>
            <person name="Goeker M."/>
        </authorList>
    </citation>
    <scope>NUCLEOTIDE SEQUENCE [LARGE SCALE GENOMIC DNA]</scope>
    <source>
        <strain evidence="12 13">DSM 15361</strain>
    </source>
</reference>
<evidence type="ECO:0000256" key="8">
    <source>
        <dbReference type="ARBA" id="ARBA00033408"/>
    </source>
</evidence>
<dbReference type="InterPro" id="IPR027417">
    <property type="entry name" value="P-loop_NTPase"/>
</dbReference>
<organism evidence="12 13">
    <name type="scientific">Mesonia algae</name>
    <dbReference type="NCBI Taxonomy" id="213248"/>
    <lineage>
        <taxon>Bacteria</taxon>
        <taxon>Pseudomonadati</taxon>
        <taxon>Bacteroidota</taxon>
        <taxon>Flavobacteriia</taxon>
        <taxon>Flavobacteriales</taxon>
        <taxon>Flavobacteriaceae</taxon>
        <taxon>Mesonia</taxon>
    </lineage>
</organism>
<evidence type="ECO:0000313" key="13">
    <source>
        <dbReference type="Proteomes" id="UP000249542"/>
    </source>
</evidence>
<evidence type="ECO:0000256" key="5">
    <source>
        <dbReference type="ARBA" id="ARBA00022763"/>
    </source>
</evidence>
<dbReference type="SUPFAM" id="SSF52540">
    <property type="entry name" value="P-loop containing nucleoside triphosphate hydrolases"/>
    <property type="match status" value="1"/>
</dbReference>
<sequence length="560" mass="63320">MYIYPKIKEDLLTNLSIKNFALIEDVSLQLQDDFTIITGETGAGKSILLGALSLLIGKRADITSVRNPDKKCVVEGHFKISVYQLENFFVDNDLDYEPETIIRREILPSGKSRAFINDTPVTLQKLVLLGNQLIDIHSQHETLSLGEVNYQFKIIDDLANHKTTLVSYKQKLNSYKTLLKQLEELKASQKEAKAAYDYNLFLVSELQEANLKEGIQEELEEKFTELNNVEELKENLSASSFHLEQEEIGVLAVLRDVKNKLSRLENFSESYKEIFQRVESSLLELEDVTEEIVRLEGKIEDDPEELTLVNQKLQQIYNLQRKHDVETVEELLALQNDLEKKVASSENADEELNVLEQKIEASKQEALALAQQLYKTRKKEIPTFISKMQAILAEIGMPDAKLKIEISLQEEFNAHGIDKMNWLLAANKGGSFKDIKKAASGGELSRITLAVKSILAFYGKLPTIIFDEIDTGVSGDVAQKMGNIMLKMSQEMQVIAITHLPQIAAKGKQHLKVYKETKKKITTTNIEQLSEENRILELAEMLGGKEKSNSAIAHAKQLLN</sequence>
<evidence type="ECO:0000256" key="6">
    <source>
        <dbReference type="ARBA" id="ARBA00022840"/>
    </source>
</evidence>
<evidence type="ECO:0000259" key="11">
    <source>
        <dbReference type="Pfam" id="PF02463"/>
    </source>
</evidence>
<name>A0A2W7I1P1_9FLAO</name>
<evidence type="ECO:0000256" key="7">
    <source>
        <dbReference type="ARBA" id="ARBA00023204"/>
    </source>
</evidence>
<dbReference type="InterPro" id="IPR003395">
    <property type="entry name" value="RecF/RecN/SMC_N"/>
</dbReference>
<dbReference type="Proteomes" id="UP000249542">
    <property type="component" value="Unassembled WGS sequence"/>
</dbReference>
<gene>
    <name evidence="12" type="ORF">LX95_01732</name>
</gene>
<keyword evidence="10" id="KW-0175">Coiled coil</keyword>
<keyword evidence="4" id="KW-0547">Nucleotide-binding</keyword>
<protein>
    <recommendedName>
        <fullName evidence="3 9">DNA repair protein RecN</fullName>
    </recommendedName>
    <alternativeName>
        <fullName evidence="8 9">Recombination protein N</fullName>
    </alternativeName>
</protein>
<keyword evidence="6" id="KW-0067">ATP-binding</keyword>
<keyword evidence="7 9" id="KW-0234">DNA repair</keyword>
<evidence type="ECO:0000256" key="2">
    <source>
        <dbReference type="ARBA" id="ARBA00009441"/>
    </source>
</evidence>
<comment type="similarity">
    <text evidence="2 9">Belongs to the RecN family.</text>
</comment>
<dbReference type="Pfam" id="PF02463">
    <property type="entry name" value="SMC_N"/>
    <property type="match status" value="1"/>
</dbReference>